<sequence>MAPSLNERIKSPLTSFKIPLSPLAAPTPASSIKASQSATSLLVPISFFCFSVASVAPLSGMDQPQASLGLLDPGSTSGLWPLA</sequence>
<keyword evidence="2" id="KW-1185">Reference proteome</keyword>
<gene>
    <name evidence="1" type="ORF">Q8A67_021702</name>
</gene>
<protein>
    <submittedName>
        <fullName evidence="1">Uncharacterized protein</fullName>
    </submittedName>
</protein>
<dbReference type="Proteomes" id="UP001187343">
    <property type="component" value="Unassembled WGS sequence"/>
</dbReference>
<organism evidence="1 2">
    <name type="scientific">Cirrhinus molitorella</name>
    <name type="common">mud carp</name>
    <dbReference type="NCBI Taxonomy" id="172907"/>
    <lineage>
        <taxon>Eukaryota</taxon>
        <taxon>Metazoa</taxon>
        <taxon>Chordata</taxon>
        <taxon>Craniata</taxon>
        <taxon>Vertebrata</taxon>
        <taxon>Euteleostomi</taxon>
        <taxon>Actinopterygii</taxon>
        <taxon>Neopterygii</taxon>
        <taxon>Teleostei</taxon>
        <taxon>Ostariophysi</taxon>
        <taxon>Cypriniformes</taxon>
        <taxon>Cyprinidae</taxon>
        <taxon>Labeoninae</taxon>
        <taxon>Labeonini</taxon>
        <taxon>Cirrhinus</taxon>
    </lineage>
</organism>
<dbReference type="EMBL" id="JAUYZG010000021">
    <property type="protein sequence ID" value="KAK2874549.1"/>
    <property type="molecule type" value="Genomic_DNA"/>
</dbReference>
<evidence type="ECO:0000313" key="2">
    <source>
        <dbReference type="Proteomes" id="UP001187343"/>
    </source>
</evidence>
<dbReference type="AlphaFoldDB" id="A0AA88PAC4"/>
<evidence type="ECO:0000313" key="1">
    <source>
        <dbReference type="EMBL" id="KAK2874549.1"/>
    </source>
</evidence>
<reference evidence="1" key="1">
    <citation type="submission" date="2023-08" db="EMBL/GenBank/DDBJ databases">
        <title>Chromosome-level Genome Assembly of mud carp (Cirrhinus molitorella).</title>
        <authorList>
            <person name="Liu H."/>
        </authorList>
    </citation>
    <scope>NUCLEOTIDE SEQUENCE</scope>
    <source>
        <strain evidence="1">Prfri</strain>
        <tissue evidence="1">Muscle</tissue>
    </source>
</reference>
<name>A0AA88PAC4_9TELE</name>
<proteinExistence type="predicted"/>
<comment type="caution">
    <text evidence="1">The sequence shown here is derived from an EMBL/GenBank/DDBJ whole genome shotgun (WGS) entry which is preliminary data.</text>
</comment>
<accession>A0AA88PAC4</accession>